<dbReference type="InterPro" id="IPR001610">
    <property type="entry name" value="PAC"/>
</dbReference>
<dbReference type="PROSITE" id="PS50112">
    <property type="entry name" value="PAS"/>
    <property type="match status" value="2"/>
</dbReference>
<feature type="domain" description="PAC" evidence="18">
    <location>
        <begin position="541"/>
        <end position="593"/>
    </location>
</feature>
<dbReference type="SUPFAM" id="SSF55785">
    <property type="entry name" value="PYP-like sensor domain (PAS domain)"/>
    <property type="match status" value="5"/>
</dbReference>
<keyword evidence="10" id="KW-0677">Repeat</keyword>
<feature type="domain" description="PAS" evidence="17">
    <location>
        <begin position="337"/>
        <end position="410"/>
    </location>
</feature>
<dbReference type="PANTHER" id="PTHR41523:SF7">
    <property type="entry name" value="HISTIDINE KINASE"/>
    <property type="match status" value="1"/>
</dbReference>
<dbReference type="GO" id="GO:0004673">
    <property type="term" value="F:protein histidine kinase activity"/>
    <property type="evidence" value="ECO:0007669"/>
    <property type="project" value="UniProtKB-EC"/>
</dbReference>
<dbReference type="EMBL" id="BPQO01000002">
    <property type="protein sequence ID" value="GJD87267.1"/>
    <property type="molecule type" value="Genomic_DNA"/>
</dbReference>
<dbReference type="InterPro" id="IPR000014">
    <property type="entry name" value="PAS"/>
</dbReference>
<keyword evidence="5" id="KW-0597">Phosphoprotein</keyword>
<protein>
    <recommendedName>
        <fullName evidence="3">Blue-light-activated histidine kinase</fullName>
        <ecNumber evidence="2">2.7.13.3</ecNumber>
    </recommendedName>
</protein>
<evidence type="ECO:0000256" key="10">
    <source>
        <dbReference type="ARBA" id="ARBA00022737"/>
    </source>
</evidence>
<dbReference type="Pfam" id="PF01590">
    <property type="entry name" value="GAF"/>
    <property type="match status" value="2"/>
</dbReference>
<evidence type="ECO:0000256" key="12">
    <source>
        <dbReference type="ARBA" id="ARBA00022777"/>
    </source>
</evidence>
<dbReference type="Pfam" id="PF07536">
    <property type="entry name" value="HWE_HK"/>
    <property type="match status" value="1"/>
</dbReference>
<evidence type="ECO:0000256" key="1">
    <source>
        <dbReference type="ARBA" id="ARBA00000085"/>
    </source>
</evidence>
<keyword evidence="8" id="KW-0288">FMN</keyword>
<dbReference type="SMART" id="SM00091">
    <property type="entry name" value="PAS"/>
    <property type="match status" value="4"/>
</dbReference>
<evidence type="ECO:0000256" key="9">
    <source>
        <dbReference type="ARBA" id="ARBA00022679"/>
    </source>
</evidence>
<feature type="domain" description="PAC" evidence="18">
    <location>
        <begin position="804"/>
        <end position="857"/>
    </location>
</feature>
<dbReference type="InterPro" id="IPR029016">
    <property type="entry name" value="GAF-like_dom_sf"/>
</dbReference>
<evidence type="ECO:0000256" key="13">
    <source>
        <dbReference type="ARBA" id="ARBA00022840"/>
    </source>
</evidence>
<comment type="catalytic activity">
    <reaction evidence="1">
        <text>ATP + protein L-histidine = ADP + protein N-phospho-L-histidine.</text>
        <dbReference type="EC" id="2.7.13.3"/>
    </reaction>
</comment>
<sequence>MSDVTDPDRLAELDAYGILDTPPEQGFDDIVQLARDACDAPVALVSLVAGDRQWFKARAGFPDCQTDLDASVCAHALREPDLLVITDLTEDPRTRANPLVAEDPYLRFYAGAPLRTPEGRVLGSLCVIDYVPRPAGLDERQARSLRALAGQVMAQLELRRSHLAQRRVLDQREAVIRTQSAVAAARGDIDGILHALVEGALAVLPQAEGAVIETREGEELVYRATAGVLSDKSGLRVPLRGSLGGACLLSGEALLVPDVLEDGRVKRDLVKTLRLRSCILAPVLRAGEPIGVLKLQSSRPAAFAQADLMLAQVFVGTVSAGFAEAGEAEAREQVRKVERRRRAIFDSAHDYAIVVLDLEGRVTDWNEGATNILGWTAQEMCGKPADVFFTPEDREAGIAEQEMRAALEQGRGIDERWHLRKDGSRFWANGEMMALREEDGPAIGFVKILRDRTEQREGVVRLQESRERYRLAARATNDAIWDWDFVSNHVLWNEALTTAYGHALVPEQETGDWWIAQIHPEDRARVDASIHAVIDGAGTAWTDEYRFRRADGSYAAVLDRGYVIRDAEGRACRMIGAMLDLTERKRAEDALRESERRLGLERGLLEAIFRQAPVGISIAGAEAGVPSSLNAKAEELLGHGLGTEGDARYVSYGALHPDGRRYDPVDYPTLRALRKGETVRGEEMRYRNPVTGEVRRLEVSSGPVRDPEGAIQAAVTVLVDVEDQRRADAETRRLAALVEQSQDFIGLAAPDGGVDFVNEAGRRLIGLPDLATARAMPIVDYFVPEEHARVLDEVLPAVERDGFWEGELHFRHVATGAAVPVHYNLFPVRGADGRMLGYGTVTRDLTEQRRSQQALQASEATLRAVLDTVPVGILFAEAPSGRIVGGNRRLEEIFRHPILPSADAESYGEWVAFHADGRRVAPGEYPLSRIIRDGAGHASLECEYGRGDGSRVWIEIVGVPMRDAAGNLAGAVVAVADIEERRRAAERQDLLNSELSHRMKNILAMVQAIAVQTMRGATDLDVVREALGNRLVALGKAHDVLLGGAAERASLATVVRGGIGVQEDATGRVLASGPEVEIGGKAALSVALMLHEMTTNAVKYGALSVSEGRVDLTWALVAAVEEGPLLRIAWRETGGPTVSPPAHKGFGSRLIERGLTGQVGGRLALDYPPEGVTCVVEAPLRNFQAE</sequence>
<dbReference type="GO" id="GO:0005524">
    <property type="term" value="F:ATP binding"/>
    <property type="evidence" value="ECO:0007669"/>
    <property type="project" value="UniProtKB-KW"/>
</dbReference>
<name>A0AAV4ZGC6_9HYPH</name>
<feature type="domain" description="PAC" evidence="18">
    <location>
        <begin position="680"/>
        <end position="733"/>
    </location>
</feature>
<keyword evidence="12" id="KW-0418">Kinase</keyword>
<dbReference type="InterPro" id="IPR013655">
    <property type="entry name" value="PAS_fold_3"/>
</dbReference>
<evidence type="ECO:0000313" key="20">
    <source>
        <dbReference type="Proteomes" id="UP001055247"/>
    </source>
</evidence>
<evidence type="ECO:0000256" key="8">
    <source>
        <dbReference type="ARBA" id="ARBA00022643"/>
    </source>
</evidence>
<evidence type="ECO:0000256" key="2">
    <source>
        <dbReference type="ARBA" id="ARBA00012438"/>
    </source>
</evidence>
<evidence type="ECO:0000256" key="15">
    <source>
        <dbReference type="ARBA" id="ARBA00023026"/>
    </source>
</evidence>
<evidence type="ECO:0000256" key="6">
    <source>
        <dbReference type="ARBA" id="ARBA00022606"/>
    </source>
</evidence>
<keyword evidence="14" id="KW-0157">Chromophore</keyword>
<dbReference type="InterPro" id="IPR000700">
    <property type="entry name" value="PAS-assoc_C"/>
</dbReference>
<dbReference type="SMART" id="SM00911">
    <property type="entry name" value="HWE_HK"/>
    <property type="match status" value="1"/>
</dbReference>
<feature type="domain" description="PAS" evidence="17">
    <location>
        <begin position="730"/>
        <end position="801"/>
    </location>
</feature>
<keyword evidence="13" id="KW-0067">ATP-binding</keyword>
<proteinExistence type="predicted"/>
<reference evidence="19" key="2">
    <citation type="submission" date="2021-08" db="EMBL/GenBank/DDBJ databases">
        <authorList>
            <person name="Tani A."/>
            <person name="Ola A."/>
            <person name="Ogura Y."/>
            <person name="Katsura K."/>
            <person name="Hayashi T."/>
        </authorList>
    </citation>
    <scope>NUCLEOTIDE SEQUENCE</scope>
    <source>
        <strain evidence="19">DSM 16372</strain>
    </source>
</reference>
<evidence type="ECO:0000256" key="14">
    <source>
        <dbReference type="ARBA" id="ARBA00022991"/>
    </source>
</evidence>
<reference evidence="19" key="1">
    <citation type="journal article" date="2016" name="Front. Microbiol.">
        <title>Genome Sequence of the Piezophilic, Mesophilic Sulfate-Reducing Bacterium Desulfovibrio indicus J2T.</title>
        <authorList>
            <person name="Cao J."/>
            <person name="Maignien L."/>
            <person name="Shao Z."/>
            <person name="Alain K."/>
            <person name="Jebbar M."/>
        </authorList>
    </citation>
    <scope>NUCLEOTIDE SEQUENCE</scope>
    <source>
        <strain evidence="19">DSM 16372</strain>
    </source>
</reference>
<dbReference type="Pfam" id="PF13426">
    <property type="entry name" value="PAS_9"/>
    <property type="match status" value="2"/>
</dbReference>
<evidence type="ECO:0000259" key="18">
    <source>
        <dbReference type="PROSITE" id="PS50113"/>
    </source>
</evidence>
<dbReference type="EC" id="2.7.13.3" evidence="2"/>
<keyword evidence="11" id="KW-0547">Nucleotide-binding</keyword>
<evidence type="ECO:0000313" key="19">
    <source>
        <dbReference type="EMBL" id="GJD87267.1"/>
    </source>
</evidence>
<keyword evidence="16" id="KW-0675">Receptor</keyword>
<dbReference type="Gene3D" id="3.30.565.10">
    <property type="entry name" value="Histidine kinase-like ATPase, C-terminal domain"/>
    <property type="match status" value="1"/>
</dbReference>
<dbReference type="InterPro" id="IPR003018">
    <property type="entry name" value="GAF"/>
</dbReference>
<feature type="domain" description="PAC" evidence="18">
    <location>
        <begin position="411"/>
        <end position="464"/>
    </location>
</feature>
<feature type="domain" description="PAC" evidence="18">
    <location>
        <begin position="938"/>
        <end position="990"/>
    </location>
</feature>
<dbReference type="InterPro" id="IPR035965">
    <property type="entry name" value="PAS-like_dom_sf"/>
</dbReference>
<dbReference type="NCBIfam" id="TIGR00229">
    <property type="entry name" value="sensory_box"/>
    <property type="match status" value="4"/>
</dbReference>
<evidence type="ECO:0000256" key="16">
    <source>
        <dbReference type="ARBA" id="ARBA00023170"/>
    </source>
</evidence>
<evidence type="ECO:0000259" key="17">
    <source>
        <dbReference type="PROSITE" id="PS50112"/>
    </source>
</evidence>
<dbReference type="AlphaFoldDB" id="A0AAV4ZGC6"/>
<dbReference type="InterPro" id="IPR036890">
    <property type="entry name" value="HATPase_C_sf"/>
</dbReference>
<evidence type="ECO:0000256" key="5">
    <source>
        <dbReference type="ARBA" id="ARBA00022553"/>
    </source>
</evidence>
<dbReference type="Proteomes" id="UP001055247">
    <property type="component" value="Unassembled WGS sequence"/>
</dbReference>
<dbReference type="CDD" id="cd00130">
    <property type="entry name" value="PAS"/>
    <property type="match status" value="3"/>
</dbReference>
<organism evidence="19 20">
    <name type="scientific">Methylobacterium hispanicum</name>
    <dbReference type="NCBI Taxonomy" id="270350"/>
    <lineage>
        <taxon>Bacteria</taxon>
        <taxon>Pseudomonadati</taxon>
        <taxon>Pseudomonadota</taxon>
        <taxon>Alphaproteobacteria</taxon>
        <taxon>Hyphomicrobiales</taxon>
        <taxon>Methylobacteriaceae</taxon>
        <taxon>Methylobacterium</taxon>
    </lineage>
</organism>
<comment type="caution">
    <text evidence="19">The sequence shown here is derived from an EMBL/GenBank/DDBJ whole genome shotgun (WGS) entry which is preliminary data.</text>
</comment>
<keyword evidence="20" id="KW-1185">Reference proteome</keyword>
<evidence type="ECO:0000256" key="11">
    <source>
        <dbReference type="ARBA" id="ARBA00022741"/>
    </source>
</evidence>
<dbReference type="Gene3D" id="3.30.450.40">
    <property type="match status" value="2"/>
</dbReference>
<evidence type="ECO:0000256" key="7">
    <source>
        <dbReference type="ARBA" id="ARBA00022630"/>
    </source>
</evidence>
<dbReference type="GO" id="GO:0009881">
    <property type="term" value="F:photoreceptor activity"/>
    <property type="evidence" value="ECO:0007669"/>
    <property type="project" value="UniProtKB-KW"/>
</dbReference>
<dbReference type="PROSITE" id="PS50113">
    <property type="entry name" value="PAC"/>
    <property type="match status" value="5"/>
</dbReference>
<evidence type="ECO:0000256" key="3">
    <source>
        <dbReference type="ARBA" id="ARBA00021740"/>
    </source>
</evidence>
<dbReference type="PANTHER" id="PTHR41523">
    <property type="entry name" value="TWO-COMPONENT SYSTEM SENSOR PROTEIN"/>
    <property type="match status" value="1"/>
</dbReference>
<keyword evidence="7" id="KW-0285">Flavoprotein</keyword>
<dbReference type="InterPro" id="IPR013656">
    <property type="entry name" value="PAS_4"/>
</dbReference>
<keyword evidence="9" id="KW-0808">Transferase</keyword>
<keyword evidence="6" id="KW-0716">Sensory transduction</keyword>
<keyword evidence="15" id="KW-0843">Virulence</keyword>
<keyword evidence="4" id="KW-0600">Photoreceptor protein</keyword>
<dbReference type="Pfam" id="PF08448">
    <property type="entry name" value="PAS_4"/>
    <property type="match status" value="1"/>
</dbReference>
<dbReference type="RefSeq" id="WP_238229519.1">
    <property type="nucleotide sequence ID" value="NZ_BPQO01000002.1"/>
</dbReference>
<dbReference type="SUPFAM" id="SSF55781">
    <property type="entry name" value="GAF domain-like"/>
    <property type="match status" value="2"/>
</dbReference>
<accession>A0AAV4ZGC6</accession>
<dbReference type="SMART" id="SM00065">
    <property type="entry name" value="GAF"/>
    <property type="match status" value="2"/>
</dbReference>
<evidence type="ECO:0000256" key="4">
    <source>
        <dbReference type="ARBA" id="ARBA00022543"/>
    </source>
</evidence>
<dbReference type="InterPro" id="IPR011102">
    <property type="entry name" value="Sig_transdc_His_kinase_HWE"/>
</dbReference>
<dbReference type="SMART" id="SM00086">
    <property type="entry name" value="PAC"/>
    <property type="match status" value="5"/>
</dbReference>
<dbReference type="Gene3D" id="3.30.450.20">
    <property type="entry name" value="PAS domain"/>
    <property type="match status" value="5"/>
</dbReference>
<gene>
    <name evidence="19" type="ORF">BHAOGJBA_0767</name>
</gene>
<dbReference type="Pfam" id="PF08447">
    <property type="entry name" value="PAS_3"/>
    <property type="match status" value="1"/>
</dbReference>